<gene>
    <name evidence="2" type="ORF">V525_12565</name>
</gene>
<reference evidence="2 3" key="1">
    <citation type="journal article" date="2014" name="Genome Announc.">
        <title>Draft Genome Sequence of Gordonia alkanivorans Strain CGMCC6845, a Halotolerant Hydrocarbon-Degrading Bacterium.</title>
        <authorList>
            <person name="Wang X."/>
            <person name="Jin D."/>
            <person name="Zhou L."/>
            <person name="Wu L."/>
            <person name="An W."/>
            <person name="Zhao L."/>
        </authorList>
    </citation>
    <scope>NUCLEOTIDE SEQUENCE [LARGE SCALE GENOMIC DNA]</scope>
    <source>
        <strain evidence="2 3">CGMCC 6845</strain>
    </source>
</reference>
<sequence length="385" mass="44905">MFLKHMSSATPPGVAYSRHTETIDKGIRHLATRAEIAKIFQEAQNRLVLQASDLSLSSIADMVATSAIDVRPEFQRRERWTNAQASALIESFLLNIPVPPVYLAEEDFGKYAVIDGKQRITAIHNFMKEKMRLTNLRRFNEIEGHEYDELPPELQNALRVRPYIRVVTLLRQSDPITKYEVFHRLNSGGEPLNAQEIRNVIYRGKLNDLTIELSKNKFLRQQLKIKDDRSNAYRTMQDVEYVLRFFTLEESWNNFGGDFRVSMDEYMEKHRNPKDSFIKRQTEIFRKSIDACESIFGDNSFKRFDRGQWRNQSLGALYDAQMISLSALAPQQISRLERHKDDIIAEYKKLFADSEFDASIRQSTNTPTRLTYRIEKTTDCLLKFV</sequence>
<dbReference type="InterPro" id="IPR004919">
    <property type="entry name" value="GmrSD_N"/>
</dbReference>
<evidence type="ECO:0000313" key="2">
    <source>
        <dbReference type="EMBL" id="ETA06295.1"/>
    </source>
</evidence>
<protein>
    <recommendedName>
        <fullName evidence="1">GmrSD restriction endonucleases N-terminal domain-containing protein</fullName>
    </recommendedName>
</protein>
<proteinExistence type="predicted"/>
<dbReference type="Pfam" id="PF03235">
    <property type="entry name" value="GmrSD_N"/>
    <property type="match status" value="1"/>
</dbReference>
<accession>W9DIX8</accession>
<dbReference type="Proteomes" id="UP000035035">
    <property type="component" value="Unassembled WGS sequence"/>
</dbReference>
<dbReference type="HOGENOM" id="CLU_038557_2_1_11"/>
<dbReference type="AlphaFoldDB" id="W9DIX8"/>
<name>W9DIX8_9ACTN</name>
<keyword evidence="3" id="KW-1185">Reference proteome</keyword>
<comment type="caution">
    <text evidence="2">The sequence shown here is derived from an EMBL/GenBank/DDBJ whole genome shotgun (WGS) entry which is preliminary data.</text>
</comment>
<organism evidence="2 3">
    <name type="scientific">Gordonia alkanivorans CGMCC 6845</name>
    <dbReference type="NCBI Taxonomy" id="1423140"/>
    <lineage>
        <taxon>Bacteria</taxon>
        <taxon>Bacillati</taxon>
        <taxon>Actinomycetota</taxon>
        <taxon>Actinomycetes</taxon>
        <taxon>Mycobacteriales</taxon>
        <taxon>Gordoniaceae</taxon>
        <taxon>Gordonia</taxon>
    </lineage>
</organism>
<dbReference type="EMBL" id="AYXO01000023">
    <property type="protein sequence ID" value="ETA06295.1"/>
    <property type="molecule type" value="Genomic_DNA"/>
</dbReference>
<evidence type="ECO:0000313" key="3">
    <source>
        <dbReference type="Proteomes" id="UP000035035"/>
    </source>
</evidence>
<evidence type="ECO:0000259" key="1">
    <source>
        <dbReference type="Pfam" id="PF03235"/>
    </source>
</evidence>
<feature type="domain" description="GmrSD restriction endonucleases N-terminal" evidence="1">
    <location>
        <begin position="64"/>
        <end position="201"/>
    </location>
</feature>
<dbReference type="PANTHER" id="PTHR39639:SF1">
    <property type="entry name" value="DUF262 DOMAIN-CONTAINING PROTEIN"/>
    <property type="match status" value="1"/>
</dbReference>
<dbReference type="PANTHER" id="PTHR39639">
    <property type="entry name" value="CHROMOSOME 16, WHOLE GENOME SHOTGUN SEQUENCE"/>
    <property type="match status" value="1"/>
</dbReference>